<sequence length="240" mass="25900">MKLVKNWKQVLSGAWSVRLMVIAAIVSVLGVFLSIVSSDLLGWNPVWFAVVASVFNVLAIPARVIMQEGIKVFQSFRSDESGAIGRRGAVAGASAAVVMALATPFIAQWEGVRLEAYKDIVGVETICFGDTHGVQMGDTATMEECVARLQEDVERFYADIAGCMTNPDIPAGVQASMLELAFNVGSPKVCRSTMVRKANAGDYAGACNELRRWVIAGGQRWPGLSNRRADSKRSLCLRGI</sequence>
<comment type="similarity">
    <text evidence="6">Belongs to the glycosyl hydrolase 24 family.</text>
</comment>
<dbReference type="InterPro" id="IPR023347">
    <property type="entry name" value="Lysozyme_dom_sf"/>
</dbReference>
<dbReference type="InterPro" id="IPR043688">
    <property type="entry name" value="SAR_endolysin-like"/>
</dbReference>
<dbReference type="HAMAP" id="MF_04110">
    <property type="entry name" value="ENDOLYSIN_T4"/>
    <property type="match status" value="1"/>
</dbReference>
<keyword evidence="2 6" id="KW-0929">Antimicrobial</keyword>
<dbReference type="InterPro" id="IPR034690">
    <property type="entry name" value="Endolysin_T4_type"/>
</dbReference>
<evidence type="ECO:0000256" key="3">
    <source>
        <dbReference type="ARBA" id="ARBA00022638"/>
    </source>
</evidence>
<dbReference type="Proteomes" id="UP000305041">
    <property type="component" value="Unassembled WGS sequence"/>
</dbReference>
<dbReference type="CDD" id="cd16900">
    <property type="entry name" value="endolysin_R21-like"/>
    <property type="match status" value="1"/>
</dbReference>
<feature type="transmembrane region" description="Helical" evidence="7">
    <location>
        <begin position="47"/>
        <end position="66"/>
    </location>
</feature>
<proteinExistence type="inferred from homology"/>
<evidence type="ECO:0000256" key="4">
    <source>
        <dbReference type="ARBA" id="ARBA00022801"/>
    </source>
</evidence>
<dbReference type="InterPro" id="IPR057700">
    <property type="entry name" value="DUF7940"/>
</dbReference>
<dbReference type="PANTHER" id="PTHR38107:SF3">
    <property type="entry name" value="LYSOZYME RRRD-RELATED"/>
    <property type="match status" value="1"/>
</dbReference>
<dbReference type="HAMAP" id="MF_04136">
    <property type="entry name" value="SAR_ENDOLYSIN"/>
    <property type="match status" value="1"/>
</dbReference>
<comment type="catalytic activity">
    <reaction evidence="1 6">
        <text>Hydrolysis of (1-&gt;4)-beta-linkages between N-acetylmuramic acid and N-acetyl-D-glucosamine residues in a peptidoglycan and between N-acetyl-D-glucosamine residues in chitodextrins.</text>
        <dbReference type="EC" id="3.2.1.17"/>
    </reaction>
</comment>
<dbReference type="Pfam" id="PF25612">
    <property type="entry name" value="DUF7940"/>
    <property type="match status" value="1"/>
</dbReference>
<dbReference type="EC" id="3.2.1.17" evidence="6"/>
<feature type="transmembrane region" description="Helical" evidence="7">
    <location>
        <begin position="12"/>
        <end position="35"/>
    </location>
</feature>
<dbReference type="InterPro" id="IPR023346">
    <property type="entry name" value="Lysozyme-like_dom_sf"/>
</dbReference>
<dbReference type="InterPro" id="IPR051018">
    <property type="entry name" value="Bacteriophage_GH24"/>
</dbReference>
<evidence type="ECO:0000256" key="5">
    <source>
        <dbReference type="ARBA" id="ARBA00023295"/>
    </source>
</evidence>
<evidence type="ECO:0000313" key="9">
    <source>
        <dbReference type="Proteomes" id="UP000305041"/>
    </source>
</evidence>
<keyword evidence="9" id="KW-1185">Reference proteome</keyword>
<dbReference type="InterPro" id="IPR002196">
    <property type="entry name" value="Glyco_hydro_24"/>
</dbReference>
<keyword evidence="7" id="KW-1133">Transmembrane helix</keyword>
<keyword evidence="7" id="KW-0812">Transmembrane</keyword>
<organism evidence="8 9">
    <name type="scientific">Parasedimentitalea maritima</name>
    <dbReference type="NCBI Taxonomy" id="2578117"/>
    <lineage>
        <taxon>Bacteria</taxon>
        <taxon>Pseudomonadati</taxon>
        <taxon>Pseudomonadota</taxon>
        <taxon>Alphaproteobacteria</taxon>
        <taxon>Rhodobacterales</taxon>
        <taxon>Paracoccaceae</taxon>
        <taxon>Parasedimentitalea</taxon>
    </lineage>
</organism>
<dbReference type="Gene3D" id="1.10.530.40">
    <property type="match status" value="1"/>
</dbReference>
<dbReference type="EMBL" id="VAUA01000003">
    <property type="protein sequence ID" value="TLP67100.1"/>
    <property type="molecule type" value="Genomic_DNA"/>
</dbReference>
<protein>
    <recommendedName>
        <fullName evidence="6">Lysozyme</fullName>
        <ecNumber evidence="6">3.2.1.17</ecNumber>
    </recommendedName>
</protein>
<feature type="transmembrane region" description="Helical" evidence="7">
    <location>
        <begin position="87"/>
        <end position="107"/>
    </location>
</feature>
<comment type="caution">
    <text evidence="8">The sequence shown here is derived from an EMBL/GenBank/DDBJ whole genome shotgun (WGS) entry which is preliminary data.</text>
</comment>
<name>A0ABY2V2E1_9RHOB</name>
<dbReference type="RefSeq" id="WP_138162315.1">
    <property type="nucleotide sequence ID" value="NZ_VAUA01000003.1"/>
</dbReference>
<reference evidence="8 9" key="1">
    <citation type="submission" date="2019-05" db="EMBL/GenBank/DDBJ databases">
        <title>Draft genome sequence of Pelagicola sp. DSW4-44.</title>
        <authorList>
            <person name="Oh J."/>
        </authorList>
    </citation>
    <scope>NUCLEOTIDE SEQUENCE [LARGE SCALE GENOMIC DNA]</scope>
    <source>
        <strain evidence="8 9">DSW4-44</strain>
    </source>
</reference>
<dbReference type="PANTHER" id="PTHR38107">
    <property type="match status" value="1"/>
</dbReference>
<keyword evidence="5 6" id="KW-0326">Glycosidase</keyword>
<dbReference type="SUPFAM" id="SSF53955">
    <property type="entry name" value="Lysozyme-like"/>
    <property type="match status" value="1"/>
</dbReference>
<dbReference type="Pfam" id="PF00959">
    <property type="entry name" value="Phage_lysozyme"/>
    <property type="match status" value="1"/>
</dbReference>
<keyword evidence="7" id="KW-0472">Membrane</keyword>
<evidence type="ECO:0000256" key="2">
    <source>
        <dbReference type="ARBA" id="ARBA00022529"/>
    </source>
</evidence>
<evidence type="ECO:0000256" key="7">
    <source>
        <dbReference type="SAM" id="Phobius"/>
    </source>
</evidence>
<evidence type="ECO:0000313" key="8">
    <source>
        <dbReference type="EMBL" id="TLP67100.1"/>
    </source>
</evidence>
<keyword evidence="3 6" id="KW-0081">Bacteriolytic enzyme</keyword>
<evidence type="ECO:0000256" key="1">
    <source>
        <dbReference type="ARBA" id="ARBA00000632"/>
    </source>
</evidence>
<accession>A0ABY2V2E1</accession>
<gene>
    <name evidence="8" type="ORF">FEE96_07065</name>
</gene>
<evidence type="ECO:0000256" key="6">
    <source>
        <dbReference type="RuleBase" id="RU003788"/>
    </source>
</evidence>
<keyword evidence="4 6" id="KW-0378">Hydrolase</keyword>